<feature type="region of interest" description="Disordered" evidence="3">
    <location>
        <begin position="1"/>
        <end position="255"/>
    </location>
</feature>
<comment type="caution">
    <text evidence="4">The sequence shown here is derived from an EMBL/GenBank/DDBJ whole genome shotgun (WGS) entry which is preliminary data.</text>
</comment>
<gene>
    <name evidence="4" type="ORF">EX895_000977</name>
</gene>
<feature type="compositionally biased region" description="Low complexity" evidence="3">
    <location>
        <begin position="96"/>
        <end position="106"/>
    </location>
</feature>
<evidence type="ECO:0000313" key="5">
    <source>
        <dbReference type="Proteomes" id="UP000306050"/>
    </source>
</evidence>
<dbReference type="GO" id="GO:0003677">
    <property type="term" value="F:DNA binding"/>
    <property type="evidence" value="ECO:0007669"/>
    <property type="project" value="InterPro"/>
</dbReference>
<dbReference type="PANTHER" id="PTHR12214">
    <property type="entry name" value="GC-RICH SEQUENCE DNA-BINDING FACTOR"/>
    <property type="match status" value="1"/>
</dbReference>
<dbReference type="GO" id="GO:0000390">
    <property type="term" value="P:spliceosomal complex disassembly"/>
    <property type="evidence" value="ECO:0007669"/>
    <property type="project" value="InterPro"/>
</dbReference>
<dbReference type="KEGG" id="sgra:EX895_000977"/>
<feature type="region of interest" description="Disordered" evidence="3">
    <location>
        <begin position="356"/>
        <end position="440"/>
    </location>
</feature>
<dbReference type="GeneID" id="40723872"/>
<evidence type="ECO:0000256" key="2">
    <source>
        <dbReference type="ARBA" id="ARBA00023242"/>
    </source>
</evidence>
<accession>A0A4U7L4R9</accession>
<dbReference type="EMBL" id="SRRM01000002">
    <property type="protein sequence ID" value="TKY90978.1"/>
    <property type="molecule type" value="Genomic_DNA"/>
</dbReference>
<evidence type="ECO:0000313" key="4">
    <source>
        <dbReference type="EMBL" id="TKY90978.1"/>
    </source>
</evidence>
<feature type="compositionally biased region" description="Basic and acidic residues" evidence="3">
    <location>
        <begin position="127"/>
        <end position="143"/>
    </location>
</feature>
<feature type="compositionally biased region" description="Low complexity" evidence="3">
    <location>
        <begin position="191"/>
        <end position="202"/>
    </location>
</feature>
<feature type="compositionally biased region" description="Polar residues" evidence="3">
    <location>
        <begin position="113"/>
        <end position="126"/>
    </location>
</feature>
<organism evidence="4 5">
    <name type="scientific">Sporisorium graminicola</name>
    <dbReference type="NCBI Taxonomy" id="280036"/>
    <lineage>
        <taxon>Eukaryota</taxon>
        <taxon>Fungi</taxon>
        <taxon>Dikarya</taxon>
        <taxon>Basidiomycota</taxon>
        <taxon>Ustilaginomycotina</taxon>
        <taxon>Ustilaginomycetes</taxon>
        <taxon>Ustilaginales</taxon>
        <taxon>Ustilaginaceae</taxon>
        <taxon>Sporisorium</taxon>
    </lineage>
</organism>
<dbReference type="Pfam" id="PF15458">
    <property type="entry name" value="NTR2"/>
    <property type="match status" value="1"/>
</dbReference>
<feature type="compositionally biased region" description="Acidic residues" evidence="3">
    <location>
        <begin position="334"/>
        <end position="344"/>
    </location>
</feature>
<dbReference type="GO" id="GO:0071008">
    <property type="term" value="C:U2-type post-mRNA release spliceosomal complex"/>
    <property type="evidence" value="ECO:0007669"/>
    <property type="project" value="InterPro"/>
</dbReference>
<reference evidence="4 5" key="1">
    <citation type="submission" date="2019-05" db="EMBL/GenBank/DDBJ databases">
        <title>Sporisorium graminicola CBS 10092 draft sequencing and annotation.</title>
        <authorList>
            <person name="Solano-Gonzalez S."/>
            <person name="Caddick M.X."/>
            <person name="Darby A."/>
        </authorList>
    </citation>
    <scope>NUCLEOTIDE SEQUENCE [LARGE SCALE GENOMIC DNA]</scope>
    <source>
        <strain evidence="4 5">CBS 10092</strain>
    </source>
</reference>
<feature type="compositionally biased region" description="Polar residues" evidence="3">
    <location>
        <begin position="34"/>
        <end position="52"/>
    </location>
</feature>
<sequence length="920" mass="99754">MSNGTSFVKRSKPRSSVSRISSTYDDDEDAGAGPSSSSFRPTPTQKGASSSAAIRKEPSIATPRRSSIAPDDVEDEDDATTSSVIFRVRAKGGSGASNSSSPAVTSRTHAERSSASASKQRKTSSAMDEHVAGDDEDTFEIRRSTPSVAGKQARKATLGIPLSATGSSTPKRSTPLRPTSFLERPLDAAETSSSTPLSSYTSKYIEELRSSTPTARSRAHSPAALQQPTGPGTRIDDPMVTQRSHTALEGPPDSTLARTKFAADFAHAGIPSESVIRAAKEKRAKLRAATSATATSTSDDFISLEPFSTSSAVERFDAMEVDDGPHPHSRLQREEDELGDGEDEFADFTGATERIPIGEKAEQEWKDRQRREMEAAVRGDFDQDAVVQDEMDEDEEEWEQAQLRRTQTHPRPSSSHPPSREASPFRPAPIPASAPLPSVGTCSTRLELTLRALKQSTAASTAVLTSTAKELETLDAAERENKMDVAAVEDKASWFNELDEFVASLARFMEEKMTKVEEVEKQALDLLVKRNSMLGKRSRRWIDGRLNACLGIRPTPSAVLDFGEEDAEQEMIVAEDNAEAQLVDVLQFDDLEAADELSFSLAQEEIVQRLAAIFADVQAPEYLNPAATTTTSNDAGLAFLSTTSGHLADGDLHPRSIVSRFLEWRRRYPDEYSQVWGGLSVAQIWEFYARLELIPWSPFHRSNGPWRGGPSAIAHFGWFTGASDYSSRADAAPAAGGDDEVLASLVANVLVSRLVEVASKGGFSPWSSRQTAEAVDAVDLVQTVLGEEHARCVSLVDTFLDVFRAQIARLRAAIQSPMTQVQTTGAEAETARQEVVGHLVQGLLGNLIRWPRVLRLSTVEGGPMAVLSKTFVGLVDSLVVEVIEPLVADSARASLRQVFEVVPASIVARSEKLTLLSQRP</sequence>
<keyword evidence="5" id="KW-1185">Reference proteome</keyword>
<dbReference type="PANTHER" id="PTHR12214:SF0">
    <property type="entry name" value="LD29489P"/>
    <property type="match status" value="1"/>
</dbReference>
<evidence type="ECO:0000256" key="1">
    <source>
        <dbReference type="ARBA" id="ARBA00004123"/>
    </source>
</evidence>
<dbReference type="InterPro" id="IPR028211">
    <property type="entry name" value="Ntr2"/>
</dbReference>
<dbReference type="RefSeq" id="XP_029742963.1">
    <property type="nucleotide sequence ID" value="XM_029881577.1"/>
</dbReference>
<evidence type="ECO:0008006" key="6">
    <source>
        <dbReference type="Google" id="ProtNLM"/>
    </source>
</evidence>
<name>A0A4U7L4R9_9BASI</name>
<proteinExistence type="predicted"/>
<comment type="subcellular location">
    <subcellularLocation>
        <location evidence="1">Nucleus</location>
    </subcellularLocation>
</comment>
<feature type="compositionally biased region" description="Acidic residues" evidence="3">
    <location>
        <begin position="387"/>
        <end position="399"/>
    </location>
</feature>
<evidence type="ECO:0000256" key="3">
    <source>
        <dbReference type="SAM" id="MobiDB-lite"/>
    </source>
</evidence>
<protein>
    <recommendedName>
        <fullName evidence="6">GCF C-terminal domain-containing protein</fullName>
    </recommendedName>
</protein>
<keyword evidence="2" id="KW-0539">Nucleus</keyword>
<feature type="region of interest" description="Disordered" evidence="3">
    <location>
        <begin position="319"/>
        <end position="344"/>
    </location>
</feature>
<feature type="compositionally biased region" description="Basic and acidic residues" evidence="3">
    <location>
        <begin position="356"/>
        <end position="381"/>
    </location>
</feature>
<dbReference type="Proteomes" id="UP000306050">
    <property type="component" value="Chromosome SGRAM_1"/>
</dbReference>
<dbReference type="InterPro" id="IPR012890">
    <property type="entry name" value="GCFC2-like"/>
</dbReference>
<dbReference type="AlphaFoldDB" id="A0A4U7L4R9"/>
<dbReference type="OrthoDB" id="429427at2759"/>